<evidence type="ECO:0000313" key="3">
    <source>
        <dbReference type="Proteomes" id="UP000298030"/>
    </source>
</evidence>
<reference evidence="2 3" key="1">
    <citation type="journal article" date="2019" name="Nat. Ecol. Evol.">
        <title>Megaphylogeny resolves global patterns of mushroom evolution.</title>
        <authorList>
            <person name="Varga T."/>
            <person name="Krizsan K."/>
            <person name="Foldi C."/>
            <person name="Dima B."/>
            <person name="Sanchez-Garcia M."/>
            <person name="Sanchez-Ramirez S."/>
            <person name="Szollosi G.J."/>
            <person name="Szarkandi J.G."/>
            <person name="Papp V."/>
            <person name="Albert L."/>
            <person name="Andreopoulos W."/>
            <person name="Angelini C."/>
            <person name="Antonin V."/>
            <person name="Barry K.W."/>
            <person name="Bougher N.L."/>
            <person name="Buchanan P."/>
            <person name="Buyck B."/>
            <person name="Bense V."/>
            <person name="Catcheside P."/>
            <person name="Chovatia M."/>
            <person name="Cooper J."/>
            <person name="Damon W."/>
            <person name="Desjardin D."/>
            <person name="Finy P."/>
            <person name="Geml J."/>
            <person name="Haridas S."/>
            <person name="Hughes K."/>
            <person name="Justo A."/>
            <person name="Karasinski D."/>
            <person name="Kautmanova I."/>
            <person name="Kiss B."/>
            <person name="Kocsube S."/>
            <person name="Kotiranta H."/>
            <person name="LaButti K.M."/>
            <person name="Lechner B.E."/>
            <person name="Liimatainen K."/>
            <person name="Lipzen A."/>
            <person name="Lukacs Z."/>
            <person name="Mihaltcheva S."/>
            <person name="Morgado L.N."/>
            <person name="Niskanen T."/>
            <person name="Noordeloos M.E."/>
            <person name="Ohm R.A."/>
            <person name="Ortiz-Santana B."/>
            <person name="Ovrebo C."/>
            <person name="Racz N."/>
            <person name="Riley R."/>
            <person name="Savchenko A."/>
            <person name="Shiryaev A."/>
            <person name="Soop K."/>
            <person name="Spirin V."/>
            <person name="Szebenyi C."/>
            <person name="Tomsovsky M."/>
            <person name="Tulloss R.E."/>
            <person name="Uehling J."/>
            <person name="Grigoriev I.V."/>
            <person name="Vagvolgyi C."/>
            <person name="Papp T."/>
            <person name="Martin F.M."/>
            <person name="Miettinen O."/>
            <person name="Hibbett D.S."/>
            <person name="Nagy L.G."/>
        </authorList>
    </citation>
    <scope>NUCLEOTIDE SEQUENCE [LARGE SCALE GENOMIC DNA]</scope>
    <source>
        <strain evidence="2 3">FP101781</strain>
    </source>
</reference>
<feature type="domain" description="DUF6697" evidence="1">
    <location>
        <begin position="1"/>
        <end position="121"/>
    </location>
</feature>
<accession>A0A4Y7TUL1</accession>
<dbReference type="InterPro" id="IPR046520">
    <property type="entry name" value="DUF6697"/>
</dbReference>
<dbReference type="OrthoDB" id="3265858at2759"/>
<evidence type="ECO:0000313" key="2">
    <source>
        <dbReference type="EMBL" id="TEB37853.1"/>
    </source>
</evidence>
<dbReference type="Pfam" id="PF20411">
    <property type="entry name" value="DUF6697"/>
    <property type="match status" value="1"/>
</dbReference>
<dbReference type="STRING" id="71717.A0A4Y7TUL1"/>
<keyword evidence="3" id="KW-1185">Reference proteome</keyword>
<evidence type="ECO:0000259" key="1">
    <source>
        <dbReference type="Pfam" id="PF20411"/>
    </source>
</evidence>
<protein>
    <recommendedName>
        <fullName evidence="1">DUF6697 domain-containing protein</fullName>
    </recommendedName>
</protein>
<organism evidence="2 3">
    <name type="scientific">Coprinellus micaceus</name>
    <name type="common">Glistening ink-cap mushroom</name>
    <name type="synonym">Coprinus micaceus</name>
    <dbReference type="NCBI Taxonomy" id="71717"/>
    <lineage>
        <taxon>Eukaryota</taxon>
        <taxon>Fungi</taxon>
        <taxon>Dikarya</taxon>
        <taxon>Basidiomycota</taxon>
        <taxon>Agaricomycotina</taxon>
        <taxon>Agaricomycetes</taxon>
        <taxon>Agaricomycetidae</taxon>
        <taxon>Agaricales</taxon>
        <taxon>Agaricineae</taxon>
        <taxon>Psathyrellaceae</taxon>
        <taxon>Coprinellus</taxon>
    </lineage>
</organism>
<proteinExistence type="predicted"/>
<dbReference type="AlphaFoldDB" id="A0A4Y7TUL1"/>
<gene>
    <name evidence="2" type="ORF">FA13DRAFT_709047</name>
</gene>
<comment type="caution">
    <text evidence="2">The sequence shown here is derived from an EMBL/GenBank/DDBJ whole genome shotgun (WGS) entry which is preliminary data.</text>
</comment>
<sequence length="181" mass="20613">MGEYEWTAIGTTDVEVFRAQKRKVKEHWADELLRWKISLGDHYPSMRARIALRIAGLLPSGSADRDKKLVKEELERIKSNMGHPANREDIISAFDQGEEAIDITLLRCVSYDRTLALDIEAKSRHPQPLVKRRRKQAYSYPYATKSSRAQACMVLDVRTKRLCPADGSTSYTAPDIHAGRL</sequence>
<dbReference type="Proteomes" id="UP000298030">
    <property type="component" value="Unassembled WGS sequence"/>
</dbReference>
<name>A0A4Y7TUL1_COPMI</name>
<dbReference type="EMBL" id="QPFP01000003">
    <property type="protein sequence ID" value="TEB37853.1"/>
    <property type="molecule type" value="Genomic_DNA"/>
</dbReference>